<evidence type="ECO:0000256" key="1">
    <source>
        <dbReference type="ARBA" id="ARBA00004123"/>
    </source>
</evidence>
<dbReference type="OrthoDB" id="2193432at2759"/>
<dbReference type="GO" id="GO:0003677">
    <property type="term" value="F:DNA binding"/>
    <property type="evidence" value="ECO:0007669"/>
    <property type="project" value="TreeGrafter"/>
</dbReference>
<dbReference type="InterPro" id="IPR009072">
    <property type="entry name" value="Histone-fold"/>
</dbReference>
<comment type="subcellular location">
    <subcellularLocation>
        <location evidence="3">Chromosome</location>
        <location evidence="3">Centromere</location>
        <location evidence="3">Kinetochore</location>
    </subcellularLocation>
    <subcellularLocation>
        <location evidence="2">Cytoplasm</location>
        <location evidence="2">Cytoskeleton</location>
        <location evidence="2">Spindle</location>
    </subcellularLocation>
    <subcellularLocation>
        <location evidence="1">Nucleus</location>
    </subcellularLocation>
</comment>
<dbReference type="GO" id="GO:0000124">
    <property type="term" value="C:SAGA complex"/>
    <property type="evidence" value="ECO:0007669"/>
    <property type="project" value="InterPro"/>
</dbReference>
<sequence length="997" mass="109226">MPLLDNHLEQIMLSSNAIAELPFPPPRIFTNALLGAHDITALIRDTETHERALFQSDPSVKASSAQRRATRRATQFQPELEAESMASRIYSARNNRNQSAVARVLGFDMMEEIKRSARTSGNGPRGEVNIDVLLRGAEILCNVYPVAGAQDKIASLRYRNRHISESIAELEERVARNTAELENMSRSYDDDYDDFDNAGPVNPEVMDVTDADLDRELEEIRELEKKKRSLELNVSALIHRSGSIQTYELRLACSPIYFKRAAETLPAQSSLTLDVGRWTLDGTNRQFNPSHTPGHTLGENHGLNALVKLLKVMDIPRSELDCVLQPFWELAHDGLLARPSFFVSSIFASRLSPEARAADSLSFPVSTSHWTLHLTLHSRAPHSIFGSESGEVAIMEGTQAPGPQPGVPQHSNLIRTDQVQKLPHLNDQQKVQHTQLVRSFWEVLNTCDPQSSEYQQAHSRLSQLSQSLMKGMRMFQQNRQLQHQQMQAASAAAPNQPVQRSQSVNPQNFAQLFPQIQQKVNSLQLFLPPNISSEQAGTWLPEAKLRYGIALQKQEIGRARLSELRQQISQRQSAGSMTQEEMQEYKNRQVQADKLFREGSEFLAKFKDQQDVFKAQQQRAGTQHPVQQLPQQGGARPATTAPTAPAGSTTAPTAVHSGQAPTPAAHTVNSAVNAARNQAAQATMSPTGSQLGQAPPNQGTAPAAAVSTGTPQQQQQPQQPQQQQQTPQPQLQTQQNNPAFSQGSASDGSTSAAPTTQGANVQGPPRPLSQQAAMAQAAQSYSTNNNANGASSVNAGQQQNMNQGAANSHAHPQGYIQNRPTENSARNINMVIPKNLNVPPPKPVPMAPDRPTLSSGPSHGAMGMMGQPAIQKHPGYVLEGEGQRVLSKKMLDVLVRQVTGGGEGEGLTPDAEEFMLQMADDFVDDVITAACRLAKLRQSSSLEIKDIQLVLERNYNMRISGFSTDDLRTVKKPQPTQGWTQKMSAIQAAKVTQGKAE</sequence>
<dbReference type="VEuPathDB" id="FungiDB:ASPSYDRAFT_29832"/>
<keyword evidence="7" id="KW-0963">Cytoplasm</keyword>
<evidence type="ECO:0000256" key="22">
    <source>
        <dbReference type="SAM" id="Coils"/>
    </source>
</evidence>
<feature type="compositionally biased region" description="Low complexity" evidence="23">
    <location>
        <begin position="770"/>
        <end position="807"/>
    </location>
</feature>
<dbReference type="EMBL" id="KV878584">
    <property type="protein sequence ID" value="OJJ61343.1"/>
    <property type="molecule type" value="Genomic_DNA"/>
</dbReference>
<dbReference type="InterPro" id="IPR037794">
    <property type="entry name" value="TAF12"/>
</dbReference>
<keyword evidence="15" id="KW-0804">Transcription</keyword>
<dbReference type="AlphaFoldDB" id="A0A1L9TPW9"/>
<dbReference type="InterPro" id="IPR013966">
    <property type="entry name" value="Spc34"/>
</dbReference>
<evidence type="ECO:0000256" key="21">
    <source>
        <dbReference type="ARBA" id="ARBA00044346"/>
    </source>
</evidence>
<evidence type="ECO:0000256" key="8">
    <source>
        <dbReference type="ARBA" id="ARBA00022618"/>
    </source>
</evidence>
<feature type="compositionally biased region" description="Polar residues" evidence="23">
    <location>
        <begin position="615"/>
        <end position="631"/>
    </location>
</feature>
<dbReference type="RefSeq" id="XP_040705149.1">
    <property type="nucleotide sequence ID" value="XM_040844694.1"/>
</dbReference>
<dbReference type="FunFam" id="1.10.20.10:FF:000037">
    <property type="entry name" value="Transcription initiation factor TFIID subunit 12"/>
    <property type="match status" value="1"/>
</dbReference>
<evidence type="ECO:0000256" key="23">
    <source>
        <dbReference type="SAM" id="MobiDB-lite"/>
    </source>
</evidence>
<dbReference type="CDD" id="cd07981">
    <property type="entry name" value="HFD_TAF12"/>
    <property type="match status" value="1"/>
</dbReference>
<dbReference type="GO" id="GO:0005876">
    <property type="term" value="C:spindle microtubule"/>
    <property type="evidence" value="ECO:0007669"/>
    <property type="project" value="InterPro"/>
</dbReference>
<dbReference type="GO" id="GO:0051123">
    <property type="term" value="P:RNA polymerase II preinitiation complex assembly"/>
    <property type="evidence" value="ECO:0007669"/>
    <property type="project" value="TreeGrafter"/>
</dbReference>
<evidence type="ECO:0000256" key="14">
    <source>
        <dbReference type="ARBA" id="ARBA00023054"/>
    </source>
</evidence>
<feature type="compositionally biased region" description="Low complexity" evidence="23">
    <location>
        <begin position="633"/>
        <end position="654"/>
    </location>
</feature>
<evidence type="ECO:0000313" key="26">
    <source>
        <dbReference type="Proteomes" id="UP000184356"/>
    </source>
</evidence>
<keyword evidence="8" id="KW-0132">Cell division</keyword>
<keyword evidence="18" id="KW-0131">Cell cycle</keyword>
<evidence type="ECO:0000256" key="20">
    <source>
        <dbReference type="ARBA" id="ARBA00044112"/>
    </source>
</evidence>
<evidence type="ECO:0000256" key="9">
    <source>
        <dbReference type="ARBA" id="ARBA00022701"/>
    </source>
</evidence>
<keyword evidence="19" id="KW-0137">Centromere</keyword>
<dbReference type="Gene3D" id="1.10.20.10">
    <property type="entry name" value="Histone, subunit A"/>
    <property type="match status" value="1"/>
</dbReference>
<feature type="domain" description="Transcription initiation factor TFIID subunit 12" evidence="24">
    <location>
        <begin position="887"/>
        <end position="957"/>
    </location>
</feature>
<evidence type="ECO:0000256" key="11">
    <source>
        <dbReference type="ARBA" id="ARBA00022829"/>
    </source>
</evidence>
<feature type="compositionally biased region" description="Low complexity" evidence="23">
    <location>
        <begin position="62"/>
        <end position="75"/>
    </location>
</feature>
<protein>
    <recommendedName>
        <fullName evidence="20">DASH complex subunit SPC34</fullName>
    </recommendedName>
    <alternativeName>
        <fullName evidence="21">Outer kinetochore protein SPC34</fullName>
    </alternativeName>
</protein>
<dbReference type="SUPFAM" id="SSF47113">
    <property type="entry name" value="Histone-fold"/>
    <property type="match status" value="1"/>
</dbReference>
<feature type="coiled-coil region" evidence="22">
    <location>
        <begin position="153"/>
        <end position="240"/>
    </location>
</feature>
<keyword evidence="16" id="KW-0206">Cytoskeleton</keyword>
<evidence type="ECO:0000256" key="12">
    <source>
        <dbReference type="ARBA" id="ARBA00022838"/>
    </source>
</evidence>
<dbReference type="Proteomes" id="UP000184356">
    <property type="component" value="Unassembled WGS sequence"/>
</dbReference>
<comment type="similarity">
    <text evidence="5">Belongs to the DASH complex SPC34 family.</text>
</comment>
<evidence type="ECO:0000256" key="18">
    <source>
        <dbReference type="ARBA" id="ARBA00023306"/>
    </source>
</evidence>
<dbReference type="STRING" id="1036612.A0A1L9TPW9"/>
<keyword evidence="14 22" id="KW-0175">Coiled coil</keyword>
<evidence type="ECO:0000256" key="6">
    <source>
        <dbReference type="ARBA" id="ARBA00022454"/>
    </source>
</evidence>
<name>A0A1L9TPW9_9EURO</name>
<dbReference type="InterPro" id="IPR003228">
    <property type="entry name" value="TFIID_TAF12_dom"/>
</dbReference>
<gene>
    <name evidence="25" type="ORF">ASPSYDRAFT_29832</name>
</gene>
<keyword evidence="11" id="KW-0159">Chromosome partition</keyword>
<evidence type="ECO:0000256" key="5">
    <source>
        <dbReference type="ARBA" id="ARBA00008491"/>
    </source>
</evidence>
<dbReference type="GO" id="GO:0042729">
    <property type="term" value="C:DASH complex"/>
    <property type="evidence" value="ECO:0007669"/>
    <property type="project" value="InterPro"/>
</dbReference>
<keyword evidence="9" id="KW-0493">Microtubule</keyword>
<organism evidence="25 26">
    <name type="scientific">Aspergillus sydowii CBS 593.65</name>
    <dbReference type="NCBI Taxonomy" id="1036612"/>
    <lineage>
        <taxon>Eukaryota</taxon>
        <taxon>Fungi</taxon>
        <taxon>Dikarya</taxon>
        <taxon>Ascomycota</taxon>
        <taxon>Pezizomycotina</taxon>
        <taxon>Eurotiomycetes</taxon>
        <taxon>Eurotiomycetidae</taxon>
        <taxon>Eurotiales</taxon>
        <taxon>Aspergillaceae</taxon>
        <taxon>Aspergillus</taxon>
        <taxon>Aspergillus subgen. Nidulantes</taxon>
    </lineage>
</organism>
<feature type="compositionally biased region" description="Low complexity" evidence="23">
    <location>
        <begin position="710"/>
        <end position="735"/>
    </location>
</feature>
<evidence type="ECO:0000256" key="17">
    <source>
        <dbReference type="ARBA" id="ARBA00023242"/>
    </source>
</evidence>
<evidence type="ECO:0000256" key="7">
    <source>
        <dbReference type="ARBA" id="ARBA00022490"/>
    </source>
</evidence>
<feature type="region of interest" description="Disordered" evidence="23">
    <location>
        <begin position="54"/>
        <end position="77"/>
    </location>
</feature>
<dbReference type="PANTHER" id="PTHR12264">
    <property type="entry name" value="TRANSCRIPTION INITIATION FACTOR TFIID SUBUNIT 12"/>
    <property type="match status" value="1"/>
</dbReference>
<keyword evidence="13" id="KW-0805">Transcription regulation</keyword>
<dbReference type="GO" id="GO:0046982">
    <property type="term" value="F:protein heterodimerization activity"/>
    <property type="evidence" value="ECO:0007669"/>
    <property type="project" value="InterPro"/>
</dbReference>
<evidence type="ECO:0000259" key="24">
    <source>
        <dbReference type="Pfam" id="PF03847"/>
    </source>
</evidence>
<evidence type="ECO:0000256" key="4">
    <source>
        <dbReference type="ARBA" id="ARBA00007530"/>
    </source>
</evidence>
<evidence type="ECO:0000256" key="16">
    <source>
        <dbReference type="ARBA" id="ARBA00023212"/>
    </source>
</evidence>
<keyword evidence="17" id="KW-0539">Nucleus</keyword>
<evidence type="ECO:0000256" key="2">
    <source>
        <dbReference type="ARBA" id="ARBA00004186"/>
    </source>
</evidence>
<dbReference type="GO" id="GO:0017025">
    <property type="term" value="F:TBP-class protein binding"/>
    <property type="evidence" value="ECO:0007669"/>
    <property type="project" value="TreeGrafter"/>
</dbReference>
<comment type="similarity">
    <text evidence="4">Belongs to the TAF12 family.</text>
</comment>
<dbReference type="GO" id="GO:0005669">
    <property type="term" value="C:transcription factor TFIID complex"/>
    <property type="evidence" value="ECO:0007669"/>
    <property type="project" value="InterPro"/>
</dbReference>
<reference evidence="26" key="1">
    <citation type="journal article" date="2017" name="Genome Biol.">
        <title>Comparative genomics reveals high biological diversity and specific adaptations in the industrially and medically important fungal genus Aspergillus.</title>
        <authorList>
            <person name="de Vries R.P."/>
            <person name="Riley R."/>
            <person name="Wiebenga A."/>
            <person name="Aguilar-Osorio G."/>
            <person name="Amillis S."/>
            <person name="Uchima C.A."/>
            <person name="Anderluh G."/>
            <person name="Asadollahi M."/>
            <person name="Askin M."/>
            <person name="Barry K."/>
            <person name="Battaglia E."/>
            <person name="Bayram O."/>
            <person name="Benocci T."/>
            <person name="Braus-Stromeyer S.A."/>
            <person name="Caldana C."/>
            <person name="Canovas D."/>
            <person name="Cerqueira G.C."/>
            <person name="Chen F."/>
            <person name="Chen W."/>
            <person name="Choi C."/>
            <person name="Clum A."/>
            <person name="Dos Santos R.A."/>
            <person name="Damasio A.R."/>
            <person name="Diallinas G."/>
            <person name="Emri T."/>
            <person name="Fekete E."/>
            <person name="Flipphi M."/>
            <person name="Freyberg S."/>
            <person name="Gallo A."/>
            <person name="Gournas C."/>
            <person name="Habgood R."/>
            <person name="Hainaut M."/>
            <person name="Harispe M.L."/>
            <person name="Henrissat B."/>
            <person name="Hilden K.S."/>
            <person name="Hope R."/>
            <person name="Hossain A."/>
            <person name="Karabika E."/>
            <person name="Karaffa L."/>
            <person name="Karanyi Z."/>
            <person name="Krasevec N."/>
            <person name="Kuo A."/>
            <person name="Kusch H."/>
            <person name="LaButti K."/>
            <person name="Lagendijk E.L."/>
            <person name="Lapidus A."/>
            <person name="Levasseur A."/>
            <person name="Lindquist E."/>
            <person name="Lipzen A."/>
            <person name="Logrieco A.F."/>
            <person name="MacCabe A."/>
            <person name="Maekelae M.R."/>
            <person name="Malavazi I."/>
            <person name="Melin P."/>
            <person name="Meyer V."/>
            <person name="Mielnichuk N."/>
            <person name="Miskei M."/>
            <person name="Molnar A.P."/>
            <person name="Mule G."/>
            <person name="Ngan C.Y."/>
            <person name="Orejas M."/>
            <person name="Orosz E."/>
            <person name="Ouedraogo J.P."/>
            <person name="Overkamp K.M."/>
            <person name="Park H.-S."/>
            <person name="Perrone G."/>
            <person name="Piumi F."/>
            <person name="Punt P.J."/>
            <person name="Ram A.F."/>
            <person name="Ramon A."/>
            <person name="Rauscher S."/>
            <person name="Record E."/>
            <person name="Riano-Pachon D.M."/>
            <person name="Robert V."/>
            <person name="Roehrig J."/>
            <person name="Ruller R."/>
            <person name="Salamov A."/>
            <person name="Salih N.S."/>
            <person name="Samson R.A."/>
            <person name="Sandor E."/>
            <person name="Sanguinetti M."/>
            <person name="Schuetze T."/>
            <person name="Sepcic K."/>
            <person name="Shelest E."/>
            <person name="Sherlock G."/>
            <person name="Sophianopoulou V."/>
            <person name="Squina F.M."/>
            <person name="Sun H."/>
            <person name="Susca A."/>
            <person name="Todd R.B."/>
            <person name="Tsang A."/>
            <person name="Unkles S.E."/>
            <person name="van de Wiele N."/>
            <person name="van Rossen-Uffink D."/>
            <person name="Oliveira J.V."/>
            <person name="Vesth T.C."/>
            <person name="Visser J."/>
            <person name="Yu J.-H."/>
            <person name="Zhou M."/>
            <person name="Andersen M.R."/>
            <person name="Archer D.B."/>
            <person name="Baker S.E."/>
            <person name="Benoit I."/>
            <person name="Brakhage A.A."/>
            <person name="Braus G.H."/>
            <person name="Fischer R."/>
            <person name="Frisvad J.C."/>
            <person name="Goldman G.H."/>
            <person name="Houbraken J."/>
            <person name="Oakley B."/>
            <person name="Pocsi I."/>
            <person name="Scazzocchio C."/>
            <person name="Seiboth B."/>
            <person name="vanKuyk P.A."/>
            <person name="Wortman J."/>
            <person name="Dyer P.S."/>
            <person name="Grigoriev I.V."/>
        </authorList>
    </citation>
    <scope>NUCLEOTIDE SEQUENCE [LARGE SCALE GENOMIC DNA]</scope>
    <source>
        <strain evidence="26">CBS 593.65</strain>
    </source>
</reference>
<dbReference type="PANTHER" id="PTHR12264:SF21">
    <property type="entry name" value="TRANSCRIPTION INITIATION FACTOR TFIID SUBUNIT 12"/>
    <property type="match status" value="1"/>
</dbReference>
<dbReference type="GO" id="GO:0008608">
    <property type="term" value="P:attachment of spindle microtubules to kinetochore"/>
    <property type="evidence" value="ECO:0007669"/>
    <property type="project" value="InterPro"/>
</dbReference>
<evidence type="ECO:0000256" key="10">
    <source>
        <dbReference type="ARBA" id="ARBA00022776"/>
    </source>
</evidence>
<dbReference type="GeneID" id="63760767"/>
<accession>A0A1L9TPW9</accession>
<evidence type="ECO:0000256" key="15">
    <source>
        <dbReference type="ARBA" id="ARBA00023163"/>
    </source>
</evidence>
<keyword evidence="10" id="KW-0498">Mitosis</keyword>
<feature type="region of interest" description="Disordered" evidence="23">
    <location>
        <begin position="614"/>
        <end position="665"/>
    </location>
</feature>
<keyword evidence="6" id="KW-0158">Chromosome</keyword>
<evidence type="ECO:0000256" key="19">
    <source>
        <dbReference type="ARBA" id="ARBA00023328"/>
    </source>
</evidence>
<keyword evidence="12" id="KW-0995">Kinetochore</keyword>
<evidence type="ECO:0000256" key="3">
    <source>
        <dbReference type="ARBA" id="ARBA00004629"/>
    </source>
</evidence>
<evidence type="ECO:0000313" key="25">
    <source>
        <dbReference type="EMBL" id="OJJ61343.1"/>
    </source>
</evidence>
<keyword evidence="26" id="KW-1185">Reference proteome</keyword>
<feature type="region of interest" description="Disordered" evidence="23">
    <location>
        <begin position="678"/>
        <end position="820"/>
    </location>
</feature>
<evidence type="ECO:0000256" key="13">
    <source>
        <dbReference type="ARBA" id="ARBA00023015"/>
    </source>
</evidence>
<dbReference type="GO" id="GO:0051301">
    <property type="term" value="P:cell division"/>
    <property type="evidence" value="ECO:0007669"/>
    <property type="project" value="UniProtKB-KW"/>
</dbReference>
<feature type="compositionally biased region" description="Polar residues" evidence="23">
    <location>
        <begin position="736"/>
        <end position="760"/>
    </location>
</feature>
<proteinExistence type="inferred from homology"/>
<feature type="compositionally biased region" description="Polar residues" evidence="23">
    <location>
        <begin position="683"/>
        <end position="700"/>
    </location>
</feature>
<dbReference type="Pfam" id="PF08657">
    <property type="entry name" value="DASH_Spc34"/>
    <property type="match status" value="2"/>
</dbReference>
<dbReference type="Pfam" id="PF03847">
    <property type="entry name" value="TFIID_20kDa"/>
    <property type="match status" value="1"/>
</dbReference>